<dbReference type="EMBL" id="JAUFQC010000027">
    <property type="protein sequence ID" value="MDN3611339.1"/>
    <property type="molecule type" value="Genomic_DNA"/>
</dbReference>
<keyword evidence="2" id="KW-1185">Reference proteome</keyword>
<proteinExistence type="predicted"/>
<dbReference type="Proteomes" id="UP001238540">
    <property type="component" value="Unassembled WGS sequence"/>
</dbReference>
<evidence type="ECO:0008006" key="3">
    <source>
        <dbReference type="Google" id="ProtNLM"/>
    </source>
</evidence>
<name>A0ABT8BY68_9VIBR</name>
<reference evidence="2" key="1">
    <citation type="journal article" date="2019" name="Int. J. Syst. Evol. Microbiol.">
        <title>The Global Catalogue of Microorganisms (GCM) 10K type strain sequencing project: providing services to taxonomists for standard genome sequencing and annotation.</title>
        <authorList>
            <consortium name="The Broad Institute Genomics Platform"/>
            <consortium name="The Broad Institute Genome Sequencing Center for Infectious Disease"/>
            <person name="Wu L."/>
            <person name="Ma J."/>
        </authorList>
    </citation>
    <scope>NUCLEOTIDE SEQUENCE [LARGE SCALE GENOMIC DNA]</scope>
    <source>
        <strain evidence="2">CECT 7398</strain>
    </source>
</reference>
<organism evidence="1 2">
    <name type="scientific">Vibrio ostreicida</name>
    <dbReference type="NCBI Taxonomy" id="526588"/>
    <lineage>
        <taxon>Bacteria</taxon>
        <taxon>Pseudomonadati</taxon>
        <taxon>Pseudomonadota</taxon>
        <taxon>Gammaproteobacteria</taxon>
        <taxon>Vibrionales</taxon>
        <taxon>Vibrionaceae</taxon>
        <taxon>Vibrio</taxon>
    </lineage>
</organism>
<protein>
    <recommendedName>
        <fullName evidence="3">DNA-binding protein</fullName>
    </recommendedName>
</protein>
<comment type="caution">
    <text evidence="1">The sequence shown here is derived from an EMBL/GenBank/DDBJ whole genome shotgun (WGS) entry which is preliminary data.</text>
</comment>
<evidence type="ECO:0000313" key="2">
    <source>
        <dbReference type="Proteomes" id="UP001238540"/>
    </source>
</evidence>
<gene>
    <name evidence="1" type="ORF">QWZ16_17195</name>
</gene>
<dbReference type="RefSeq" id="WP_076590380.1">
    <property type="nucleotide sequence ID" value="NZ_JABEYA020000006.1"/>
</dbReference>
<evidence type="ECO:0000313" key="1">
    <source>
        <dbReference type="EMBL" id="MDN3611339.1"/>
    </source>
</evidence>
<accession>A0ABT8BY68</accession>
<sequence length="72" mass="7935">MTNNQALVALMTSRQRLWSPAELCAGLNLDVCDLVRVIKTARQSGVNVCHQSNAQTHYTSKYWLAESGITLG</sequence>